<evidence type="ECO:0000256" key="1">
    <source>
        <dbReference type="SAM" id="MobiDB-lite"/>
    </source>
</evidence>
<reference evidence="3" key="1">
    <citation type="submission" date="2024-06" db="EMBL/GenBank/DDBJ databases">
        <title>Multi-omics analyses provide insights into the biosynthesis of the anticancer antibiotic pleurotin in Hohenbuehelia grisea.</title>
        <authorList>
            <person name="Weaver J.A."/>
            <person name="Alberti F."/>
        </authorList>
    </citation>
    <scope>NUCLEOTIDE SEQUENCE [LARGE SCALE GENOMIC DNA]</scope>
    <source>
        <strain evidence="3">T-177</strain>
    </source>
</reference>
<dbReference type="Proteomes" id="UP001556367">
    <property type="component" value="Unassembled WGS sequence"/>
</dbReference>
<evidence type="ECO:0000313" key="3">
    <source>
        <dbReference type="Proteomes" id="UP001556367"/>
    </source>
</evidence>
<evidence type="ECO:0000313" key="2">
    <source>
        <dbReference type="EMBL" id="KAL0950534.1"/>
    </source>
</evidence>
<name>A0ABR3J4G0_9AGAR</name>
<organism evidence="2 3">
    <name type="scientific">Hohenbuehelia grisea</name>
    <dbReference type="NCBI Taxonomy" id="104357"/>
    <lineage>
        <taxon>Eukaryota</taxon>
        <taxon>Fungi</taxon>
        <taxon>Dikarya</taxon>
        <taxon>Basidiomycota</taxon>
        <taxon>Agaricomycotina</taxon>
        <taxon>Agaricomycetes</taxon>
        <taxon>Agaricomycetidae</taxon>
        <taxon>Agaricales</taxon>
        <taxon>Pleurotineae</taxon>
        <taxon>Pleurotaceae</taxon>
        <taxon>Hohenbuehelia</taxon>
    </lineage>
</organism>
<comment type="caution">
    <text evidence="2">The sequence shown here is derived from an EMBL/GenBank/DDBJ whole genome shotgun (WGS) entry which is preliminary data.</text>
</comment>
<gene>
    <name evidence="2" type="ORF">HGRIS_007342</name>
</gene>
<accession>A0ABR3J4G0</accession>
<proteinExistence type="predicted"/>
<sequence length="104" mass="10903">MADSTLFQNGNLAIDSVLLAPMDCLHQTPGLITMDAADGLAPEGDVAERQAGEESMNGQNLGSVEAETAPLEPTKSSKRVKLTLDNALYGLVDGAQRGTQPFSE</sequence>
<keyword evidence="3" id="KW-1185">Reference proteome</keyword>
<feature type="region of interest" description="Disordered" evidence="1">
    <location>
        <begin position="48"/>
        <end position="77"/>
    </location>
</feature>
<protein>
    <submittedName>
        <fullName evidence="2">Uncharacterized protein</fullName>
    </submittedName>
</protein>
<dbReference type="EMBL" id="JASNQZ010000011">
    <property type="protein sequence ID" value="KAL0950534.1"/>
    <property type="molecule type" value="Genomic_DNA"/>
</dbReference>